<dbReference type="EMBL" id="BART01022598">
    <property type="protein sequence ID" value="GAG98379.1"/>
    <property type="molecule type" value="Genomic_DNA"/>
</dbReference>
<sequence length="215" mass="22520">MKRRDVVKLIAVAPASGVVLSASGLASAAAPAEPAAKSVGKASAGASVAGKVPDYAKDFLTSDMNGLGPDGKPTGQTMTFTGASQAGVTAETASKELTLTQEEQDILDGKEGEEKAKLMTILVAFGNTFGAEKLVDLGGAPHSNLFIGAPYMGSMIDMLDQCADAGLKSYATYTVNPRPYDVYNVQNNPKDMELIYQGYPLQAKLDIHTYIHALE</sequence>
<reference evidence="2" key="1">
    <citation type="journal article" date="2014" name="Front. Microbiol.">
        <title>High frequency of phylogenetically diverse reductive dehalogenase-homologous genes in deep subseafloor sedimentary metagenomes.</title>
        <authorList>
            <person name="Kawai M."/>
            <person name="Futagami T."/>
            <person name="Toyoda A."/>
            <person name="Takaki Y."/>
            <person name="Nishi S."/>
            <person name="Hori S."/>
            <person name="Arai W."/>
            <person name="Tsubouchi T."/>
            <person name="Morono Y."/>
            <person name="Uchiyama I."/>
            <person name="Ito T."/>
            <person name="Fujiyama A."/>
            <person name="Inagaki F."/>
            <person name="Takami H."/>
        </authorList>
    </citation>
    <scope>NUCLEOTIDE SEQUENCE</scope>
    <source>
        <strain evidence="2">Expedition CK06-06</strain>
    </source>
</reference>
<dbReference type="InterPro" id="IPR007506">
    <property type="entry name" value="PMDh-L-like_dom"/>
</dbReference>
<accession>X1BRL8</accession>
<evidence type="ECO:0000259" key="1">
    <source>
        <dbReference type="Pfam" id="PF04412"/>
    </source>
</evidence>
<gene>
    <name evidence="2" type="ORF">S01H4_41333</name>
</gene>
<dbReference type="Pfam" id="PF04412">
    <property type="entry name" value="AcnX"/>
    <property type="match status" value="1"/>
</dbReference>
<feature type="domain" description="Phosphomevalonate dehydratase large subunit-like" evidence="1">
    <location>
        <begin position="98"/>
        <end position="188"/>
    </location>
</feature>
<dbReference type="AlphaFoldDB" id="X1BRL8"/>
<name>X1BRL8_9ZZZZ</name>
<proteinExistence type="predicted"/>
<evidence type="ECO:0000313" key="2">
    <source>
        <dbReference type="EMBL" id="GAG98379.1"/>
    </source>
</evidence>
<comment type="caution">
    <text evidence="2">The sequence shown here is derived from an EMBL/GenBank/DDBJ whole genome shotgun (WGS) entry which is preliminary data.</text>
</comment>
<organism evidence="2">
    <name type="scientific">marine sediment metagenome</name>
    <dbReference type="NCBI Taxonomy" id="412755"/>
    <lineage>
        <taxon>unclassified sequences</taxon>
        <taxon>metagenomes</taxon>
        <taxon>ecological metagenomes</taxon>
    </lineage>
</organism>
<protein>
    <recommendedName>
        <fullName evidence="1">Phosphomevalonate dehydratase large subunit-like domain-containing protein</fullName>
    </recommendedName>
</protein>